<organism evidence="1 2">
    <name type="scientific">Neomoorella thermoacetica</name>
    <name type="common">Clostridium thermoaceticum</name>
    <dbReference type="NCBI Taxonomy" id="1525"/>
    <lineage>
        <taxon>Bacteria</taxon>
        <taxon>Bacillati</taxon>
        <taxon>Bacillota</taxon>
        <taxon>Clostridia</taxon>
        <taxon>Neomoorellales</taxon>
        <taxon>Neomoorellaceae</taxon>
        <taxon>Neomoorella</taxon>
    </lineage>
</organism>
<reference evidence="1 2" key="1">
    <citation type="submission" date="2016-08" db="EMBL/GenBank/DDBJ databases">
        <title>Genome-based comparison of Moorella thermoacetic strains.</title>
        <authorList>
            <person name="Poehlein A."/>
            <person name="Bengelsdorf F.R."/>
            <person name="Esser C."/>
            <person name="Duerre P."/>
            <person name="Daniel R."/>
        </authorList>
    </citation>
    <scope>NUCLEOTIDE SEQUENCE [LARGE SCALE GENOMIC DNA]</scope>
    <source>
        <strain evidence="1 2">DSM 21394</strain>
    </source>
</reference>
<evidence type="ECO:0000313" key="1">
    <source>
        <dbReference type="EMBL" id="OIQ61284.1"/>
    </source>
</evidence>
<dbReference type="AlphaFoldDB" id="A0A1J5P1B8"/>
<name>A0A1J5P1B8_NEOTH</name>
<proteinExistence type="predicted"/>
<dbReference type="Proteomes" id="UP000182811">
    <property type="component" value="Unassembled WGS sequence"/>
</dbReference>
<dbReference type="OrthoDB" id="9787241at2"/>
<comment type="caution">
    <text evidence="1">The sequence shown here is derived from an EMBL/GenBank/DDBJ whole genome shotgun (WGS) entry which is preliminary data.</text>
</comment>
<accession>A0A1J5P1B8</accession>
<gene>
    <name evidence="1" type="ORF">MOTE_03600</name>
</gene>
<sequence>MTNPNIIKVIYGSENLGIGVITVWQDLKILDLEVTLVAEDEIRLPFFRENALRVGLGTSFRQTVCINNKQEACQGCVLEALCAYSKIFAASSYPYISFFAPDTLAMLTPGTPFKLNLRLFGPAVAYYPYFYFSLENLAGRGIGLRNSAGKRGRFILKEINAIAPDGQKTLIFTREDDARVQEARAFTLADYLEYRPVQFLQLKTLSPLRLKYQNHFATSLEFHILLRAALRRISHLYFLATGENLQLDYRGLVDAAIAVNQVENNLRWFDPPPICRTQS</sequence>
<evidence type="ECO:0000313" key="2">
    <source>
        <dbReference type="Proteomes" id="UP000182811"/>
    </source>
</evidence>
<dbReference type="EMBL" id="MDDC01000002">
    <property type="protein sequence ID" value="OIQ61284.1"/>
    <property type="molecule type" value="Genomic_DNA"/>
</dbReference>
<protein>
    <submittedName>
        <fullName evidence="1">Uncharacterized protein</fullName>
    </submittedName>
</protein>